<proteinExistence type="predicted"/>
<dbReference type="GO" id="GO:0044778">
    <property type="term" value="P:meiotic DNA integrity checkpoint signaling"/>
    <property type="evidence" value="ECO:0007669"/>
    <property type="project" value="TreeGrafter"/>
</dbReference>
<reference evidence="3 4" key="1">
    <citation type="submission" date="2018-08" db="EMBL/GenBank/DDBJ databases">
        <authorList>
            <person name="Muller C M."/>
        </authorList>
    </citation>
    <scope>NUCLEOTIDE SEQUENCE [LARGE SCALE GENOMIC DNA]</scope>
</reference>
<dbReference type="GO" id="GO:0000723">
    <property type="term" value="P:telomere maintenance"/>
    <property type="evidence" value="ECO:0007669"/>
    <property type="project" value="TreeGrafter"/>
</dbReference>
<keyword evidence="4" id="KW-1185">Reference proteome</keyword>
<name>A0A9X9MFN0_BLUGR</name>
<accession>A0A9X9MFN0</accession>
<dbReference type="GO" id="GO:0035861">
    <property type="term" value="C:site of double-strand break"/>
    <property type="evidence" value="ECO:0007669"/>
    <property type="project" value="TreeGrafter"/>
</dbReference>
<comment type="subcellular location">
    <subcellularLocation>
        <location evidence="1">Nucleus</location>
    </subcellularLocation>
</comment>
<dbReference type="GO" id="GO:0000724">
    <property type="term" value="P:double-strand break repair via homologous recombination"/>
    <property type="evidence" value="ECO:0007669"/>
    <property type="project" value="TreeGrafter"/>
</dbReference>
<dbReference type="GO" id="GO:0006289">
    <property type="term" value="P:nucleotide-excision repair"/>
    <property type="evidence" value="ECO:0007669"/>
    <property type="project" value="TreeGrafter"/>
</dbReference>
<dbReference type="GO" id="GO:0033314">
    <property type="term" value="P:mitotic DNA replication checkpoint signaling"/>
    <property type="evidence" value="ECO:0007669"/>
    <property type="project" value="TreeGrafter"/>
</dbReference>
<dbReference type="Pfam" id="PF04005">
    <property type="entry name" value="Hus1"/>
    <property type="match status" value="1"/>
</dbReference>
<dbReference type="GO" id="GO:0031573">
    <property type="term" value="P:mitotic intra-S DNA damage checkpoint signaling"/>
    <property type="evidence" value="ECO:0007669"/>
    <property type="project" value="TreeGrafter"/>
</dbReference>
<dbReference type="AlphaFoldDB" id="A0A9X9MFN0"/>
<keyword evidence="2" id="KW-0539">Nucleus</keyword>
<dbReference type="PANTHER" id="PTHR12900:SF0">
    <property type="entry name" value="CHECKPOINT PROTEIN"/>
    <property type="match status" value="1"/>
</dbReference>
<dbReference type="Proteomes" id="UP000324639">
    <property type="component" value="Chromosome Bgt_-05"/>
</dbReference>
<feature type="non-terminal residue" evidence="3">
    <location>
        <position position="1"/>
    </location>
</feature>
<dbReference type="Gene3D" id="3.70.10.10">
    <property type="match status" value="1"/>
</dbReference>
<sequence length="355" mass="38593">SLSIDSIFEEYTIQSAAPNNTINLELPLLPLTRALKSAINASSASIRLTKRKGIPVLSLTIITHIASGSNAASGLFDENNGDDGRSLREESLDTMIPRDREAIVTQDIPIRVLTAESVDGIHEPRVREPDAHVILPSLIQLKAISDRFTKLAMSPSAGPGKTSSTTPGPKLELAANMHGGLRLSISTDALSISSVWTGLTNPELDPSQVGDGEESLADHPSTRLRMAGPEAWSTVRIDGRDWGKVLSVGRLGGRVIACFANEHALILYVYLSNHEGFDESVLTVGSHSPPNLCSHTQVVLYFVLQYVRMEQQNLSLPHRRITNGNKTRCKCLVVIITLAYTLHPSNLITFHRLSC</sequence>
<dbReference type="InterPro" id="IPR007150">
    <property type="entry name" value="HUS1/Mec3"/>
</dbReference>
<dbReference type="PANTHER" id="PTHR12900">
    <property type="entry name" value="MITOTIC AND DNA DAMAGE CHECKPOINT PROTEIN HUS1"/>
    <property type="match status" value="1"/>
</dbReference>
<protein>
    <submittedName>
        <fullName evidence="3">Bgt-1068</fullName>
    </submittedName>
</protein>
<evidence type="ECO:0000313" key="3">
    <source>
        <dbReference type="EMBL" id="VDB84291.1"/>
    </source>
</evidence>
<evidence type="ECO:0000256" key="1">
    <source>
        <dbReference type="ARBA" id="ARBA00004123"/>
    </source>
</evidence>
<organism evidence="3 4">
    <name type="scientific">Blumeria graminis f. sp. tritici</name>
    <dbReference type="NCBI Taxonomy" id="62690"/>
    <lineage>
        <taxon>Eukaryota</taxon>
        <taxon>Fungi</taxon>
        <taxon>Dikarya</taxon>
        <taxon>Ascomycota</taxon>
        <taxon>Pezizomycotina</taxon>
        <taxon>Leotiomycetes</taxon>
        <taxon>Erysiphales</taxon>
        <taxon>Erysiphaceae</taxon>
        <taxon>Blumeria</taxon>
    </lineage>
</organism>
<evidence type="ECO:0000256" key="2">
    <source>
        <dbReference type="ARBA" id="ARBA00023242"/>
    </source>
</evidence>
<gene>
    <name evidence="3" type="ORF">BGT96224V316_LOCUS3290</name>
</gene>
<dbReference type="EMBL" id="LR026988">
    <property type="protein sequence ID" value="VDB84291.1"/>
    <property type="molecule type" value="Genomic_DNA"/>
</dbReference>
<dbReference type="GO" id="GO:0030896">
    <property type="term" value="C:checkpoint clamp complex"/>
    <property type="evidence" value="ECO:0007669"/>
    <property type="project" value="InterPro"/>
</dbReference>
<evidence type="ECO:0000313" key="4">
    <source>
        <dbReference type="Proteomes" id="UP000324639"/>
    </source>
</evidence>